<protein>
    <submittedName>
        <fullName evidence="2">Uncharacterized protein</fullName>
    </submittedName>
</protein>
<keyword evidence="1" id="KW-0472">Membrane</keyword>
<proteinExistence type="predicted"/>
<dbReference type="Proteomes" id="UP001595555">
    <property type="component" value="Unassembled WGS sequence"/>
</dbReference>
<accession>A0ABV7FHJ8</accession>
<sequence>MKEKLNNKEVRASFTLRCFCVAADQRLTKYSYVTKDYGSGTQQLRVLLWLGSGILLLNAFLM</sequence>
<evidence type="ECO:0000313" key="2">
    <source>
        <dbReference type="EMBL" id="MFC3116120.1"/>
    </source>
</evidence>
<dbReference type="EMBL" id="JBHRTF010000004">
    <property type="protein sequence ID" value="MFC3116120.1"/>
    <property type="molecule type" value="Genomic_DNA"/>
</dbReference>
<dbReference type="RefSeq" id="WP_378119083.1">
    <property type="nucleotide sequence ID" value="NZ_JBHRTF010000004.1"/>
</dbReference>
<gene>
    <name evidence="2" type="ORF">ACFODX_11170</name>
</gene>
<name>A0ABV7FHJ8_9GAMM</name>
<evidence type="ECO:0000313" key="3">
    <source>
        <dbReference type="Proteomes" id="UP001595555"/>
    </source>
</evidence>
<organism evidence="2 3">
    <name type="scientific">Cellvibrio fontiphilus</name>
    <dbReference type="NCBI Taxonomy" id="1815559"/>
    <lineage>
        <taxon>Bacteria</taxon>
        <taxon>Pseudomonadati</taxon>
        <taxon>Pseudomonadota</taxon>
        <taxon>Gammaproteobacteria</taxon>
        <taxon>Cellvibrionales</taxon>
        <taxon>Cellvibrionaceae</taxon>
        <taxon>Cellvibrio</taxon>
    </lineage>
</organism>
<keyword evidence="3" id="KW-1185">Reference proteome</keyword>
<comment type="caution">
    <text evidence="2">The sequence shown here is derived from an EMBL/GenBank/DDBJ whole genome shotgun (WGS) entry which is preliminary data.</text>
</comment>
<keyword evidence="1" id="KW-1133">Transmembrane helix</keyword>
<reference evidence="3" key="1">
    <citation type="journal article" date="2019" name="Int. J. Syst. Evol. Microbiol.">
        <title>The Global Catalogue of Microorganisms (GCM) 10K type strain sequencing project: providing services to taxonomists for standard genome sequencing and annotation.</title>
        <authorList>
            <consortium name="The Broad Institute Genomics Platform"/>
            <consortium name="The Broad Institute Genome Sequencing Center for Infectious Disease"/>
            <person name="Wu L."/>
            <person name="Ma J."/>
        </authorList>
    </citation>
    <scope>NUCLEOTIDE SEQUENCE [LARGE SCALE GENOMIC DNA]</scope>
    <source>
        <strain evidence="3">KCTC 52237</strain>
    </source>
</reference>
<keyword evidence="1" id="KW-0812">Transmembrane</keyword>
<evidence type="ECO:0000256" key="1">
    <source>
        <dbReference type="SAM" id="Phobius"/>
    </source>
</evidence>
<feature type="transmembrane region" description="Helical" evidence="1">
    <location>
        <begin position="44"/>
        <end position="61"/>
    </location>
</feature>